<name>A0ABQ9HTX0_9NEOP</name>
<evidence type="ECO:0000313" key="3">
    <source>
        <dbReference type="Proteomes" id="UP001159363"/>
    </source>
</evidence>
<accession>A0ABQ9HTX0</accession>
<sequence>MSRTEECRARPSRAEDCQPQPQSHSSYLKFVVPEPTYSYEFRSCQHDKGGNWRRRLATAAVFGTIRKLRHERRGVAFCEFARRCFHLRSGRQIIGVRNASSKACRGSTSGSITDLFFCAISDQLGIVGPDSRRKHNNHRKTDEVTLQSIRSHMKSFPVIESPTTYELRRRHYLHGSLFIPQMYRPYKEKCRVKYERCGFFQPKKYKCVFCMQYNTATDEKNVRLEVRSYSNQEEFDMLMVLGECRQNHRLAERVYARRYQDRPRQSRHVFGD</sequence>
<comment type="caution">
    <text evidence="2">The sequence shown here is derived from an EMBL/GenBank/DDBJ whole genome shotgun (WGS) entry which is preliminary data.</text>
</comment>
<evidence type="ECO:0000256" key="1">
    <source>
        <dbReference type="SAM" id="MobiDB-lite"/>
    </source>
</evidence>
<reference evidence="2 3" key="1">
    <citation type="submission" date="2023-02" db="EMBL/GenBank/DDBJ databases">
        <title>LHISI_Scaffold_Assembly.</title>
        <authorList>
            <person name="Stuart O.P."/>
            <person name="Cleave R."/>
            <person name="Magrath M.J.L."/>
            <person name="Mikheyev A.S."/>
        </authorList>
    </citation>
    <scope>NUCLEOTIDE SEQUENCE [LARGE SCALE GENOMIC DNA]</scope>
    <source>
        <strain evidence="2">Daus_M_001</strain>
        <tissue evidence="2">Leg muscle</tissue>
    </source>
</reference>
<feature type="compositionally biased region" description="Basic and acidic residues" evidence="1">
    <location>
        <begin position="1"/>
        <end position="16"/>
    </location>
</feature>
<keyword evidence="3" id="KW-1185">Reference proteome</keyword>
<gene>
    <name evidence="2" type="ORF">PR048_014051</name>
</gene>
<dbReference type="Proteomes" id="UP001159363">
    <property type="component" value="Chromosome X"/>
</dbReference>
<feature type="region of interest" description="Disordered" evidence="1">
    <location>
        <begin position="1"/>
        <end position="22"/>
    </location>
</feature>
<evidence type="ECO:0000313" key="2">
    <source>
        <dbReference type="EMBL" id="KAJ8887833.1"/>
    </source>
</evidence>
<organism evidence="2 3">
    <name type="scientific">Dryococelus australis</name>
    <dbReference type="NCBI Taxonomy" id="614101"/>
    <lineage>
        <taxon>Eukaryota</taxon>
        <taxon>Metazoa</taxon>
        <taxon>Ecdysozoa</taxon>
        <taxon>Arthropoda</taxon>
        <taxon>Hexapoda</taxon>
        <taxon>Insecta</taxon>
        <taxon>Pterygota</taxon>
        <taxon>Neoptera</taxon>
        <taxon>Polyneoptera</taxon>
        <taxon>Phasmatodea</taxon>
        <taxon>Verophasmatodea</taxon>
        <taxon>Anareolatae</taxon>
        <taxon>Phasmatidae</taxon>
        <taxon>Eurycanthinae</taxon>
        <taxon>Dryococelus</taxon>
    </lineage>
</organism>
<protein>
    <submittedName>
        <fullName evidence="2">Uncharacterized protein</fullName>
    </submittedName>
</protein>
<dbReference type="EMBL" id="JARBHB010000004">
    <property type="protein sequence ID" value="KAJ8887833.1"/>
    <property type="molecule type" value="Genomic_DNA"/>
</dbReference>
<proteinExistence type="predicted"/>